<dbReference type="PANTHER" id="PTHR22847">
    <property type="entry name" value="WD40 REPEAT PROTEIN"/>
    <property type="match status" value="1"/>
</dbReference>
<evidence type="ECO:0000256" key="3">
    <source>
        <dbReference type="SAM" id="MobiDB-lite"/>
    </source>
</evidence>
<dbReference type="PANTHER" id="PTHR22847:SF637">
    <property type="entry name" value="WD REPEAT DOMAIN 5B"/>
    <property type="match status" value="1"/>
</dbReference>
<evidence type="ECO:0000259" key="4">
    <source>
        <dbReference type="PROSITE" id="PS50181"/>
    </source>
</evidence>
<keyword evidence="1" id="KW-0853">WD repeat</keyword>
<dbReference type="InterPro" id="IPR001810">
    <property type="entry name" value="F-box_dom"/>
</dbReference>
<reference evidence="5 6" key="1">
    <citation type="journal article" date="2019" name="Sci. Rep.">
        <title>Comparative genomics of chytrid fungi reveal insights into the obligate biotrophic and pathogenic lifestyle of Synchytrium endobioticum.</title>
        <authorList>
            <person name="van de Vossenberg B.T.L.H."/>
            <person name="Warris S."/>
            <person name="Nguyen H.D.T."/>
            <person name="van Gent-Pelzer M.P.E."/>
            <person name="Joly D.L."/>
            <person name="van de Geest H.C."/>
            <person name="Bonants P.J.M."/>
            <person name="Smith D.S."/>
            <person name="Levesque C.A."/>
            <person name="van der Lee T.A.J."/>
        </authorList>
    </citation>
    <scope>NUCLEOTIDE SEQUENCE [LARGE SCALE GENOMIC DNA]</scope>
    <source>
        <strain evidence="5 6">LEV6574</strain>
    </source>
</reference>
<organism evidence="5 6">
    <name type="scientific">Synchytrium endobioticum</name>
    <dbReference type="NCBI Taxonomy" id="286115"/>
    <lineage>
        <taxon>Eukaryota</taxon>
        <taxon>Fungi</taxon>
        <taxon>Fungi incertae sedis</taxon>
        <taxon>Chytridiomycota</taxon>
        <taxon>Chytridiomycota incertae sedis</taxon>
        <taxon>Chytridiomycetes</taxon>
        <taxon>Synchytriales</taxon>
        <taxon>Synchytriaceae</taxon>
        <taxon>Synchytrium</taxon>
    </lineage>
</organism>
<dbReference type="InterPro" id="IPR015943">
    <property type="entry name" value="WD40/YVTN_repeat-like_dom_sf"/>
</dbReference>
<dbReference type="VEuPathDB" id="FungiDB:SeMB42_g07073"/>
<dbReference type="InterPro" id="IPR036322">
    <property type="entry name" value="WD40_repeat_dom_sf"/>
</dbReference>
<dbReference type="OrthoDB" id="10257471at2759"/>
<dbReference type="InterPro" id="IPR036047">
    <property type="entry name" value="F-box-like_dom_sf"/>
</dbReference>
<sequence length="739" mass="82514">MAASSSTPPPMNGTSTPKRFHNGSSDVSQDLDMHPEGSPARWESCLKALACRIYQNDASHVATPPRTWLQSQTPSPTVSNTSSSVSSPSASSAILFLSSTPSNSVSINSSNNNRDSFLAFEDVITQARHTKKMKLDLQGRSKGMSPLVTDLGYRQQMIDSPLEQCRTISRSWTPPTPSSPALSTSSSGDSYASASSTALTDLPFEACTLYTEHFQAMEYEREIKTFSKSCPEDVLLCIFRHLDDVSLSRAYRVCRDWGDLIKHYENWLWSHLSRRDWHLTEKTENAVSWKHHYRTHKDLHYGNYQFQSFNTNTLLSDNVGHKPQHTTDMALMTSPRNYVMAWPVDPTDAYIVALAGDEVCFVDVATPDVILVCKVEPISAASSTIVGQQPSVFSDTGAVVDENNNDVVEDINPTTVDVEIHFPVLQPITRLYGHRNAIGLILSNGEGMLVSFDDSSTIMIWDMGRHKFEREIQAFDQLGFIFSMNVHHRFIVTGGRNGKIIVWSADTGDALLSIDIPNKYLEHLNVFNLLNVAMWEEFVAYGLYDGTFYVYDMKQQKELYSFCTLESSDSNSEDDNTATITALAPMTLAINGHVILTNGPRNDQLAAWDVATGKLLYTLSESDALGKRNRLVDIEDDMNDPEGRRGNNQDVGGHAVLHQVTPVVPTQAPPAPQQRSRELKFAEISRDASLIFGSVAHEGQLNMLAWDFRGDKSHTRRIEKRLVQGQGRLIQLWLCFDEL</sequence>
<name>A0A507CIL8_9FUNG</name>
<feature type="domain" description="F-box" evidence="4">
    <location>
        <begin position="224"/>
        <end position="272"/>
    </location>
</feature>
<dbReference type="Gene3D" id="2.130.10.10">
    <property type="entry name" value="YVTN repeat-like/Quinoprotein amine dehydrogenase"/>
    <property type="match status" value="1"/>
</dbReference>
<feature type="region of interest" description="Disordered" evidence="3">
    <location>
        <begin position="65"/>
        <end position="85"/>
    </location>
</feature>
<dbReference type="SMART" id="SM00320">
    <property type="entry name" value="WD40"/>
    <property type="match status" value="2"/>
</dbReference>
<evidence type="ECO:0000313" key="5">
    <source>
        <dbReference type="EMBL" id="TPX39421.1"/>
    </source>
</evidence>
<feature type="compositionally biased region" description="Low complexity" evidence="3">
    <location>
        <begin position="70"/>
        <end position="85"/>
    </location>
</feature>
<dbReference type="PROSITE" id="PS50181">
    <property type="entry name" value="FBOX"/>
    <property type="match status" value="1"/>
</dbReference>
<proteinExistence type="predicted"/>
<evidence type="ECO:0000313" key="6">
    <source>
        <dbReference type="Proteomes" id="UP000320475"/>
    </source>
</evidence>
<dbReference type="Pfam" id="PF12937">
    <property type="entry name" value="F-box-like"/>
    <property type="match status" value="1"/>
</dbReference>
<dbReference type="AlphaFoldDB" id="A0A507CIL8"/>
<dbReference type="SUPFAM" id="SSF81383">
    <property type="entry name" value="F-box domain"/>
    <property type="match status" value="1"/>
</dbReference>
<dbReference type="InterPro" id="IPR001680">
    <property type="entry name" value="WD40_rpt"/>
</dbReference>
<feature type="compositionally biased region" description="Polar residues" evidence="3">
    <location>
        <begin position="1"/>
        <end position="28"/>
    </location>
</feature>
<dbReference type="EMBL" id="QEAM01000483">
    <property type="protein sequence ID" value="TPX39421.1"/>
    <property type="molecule type" value="Genomic_DNA"/>
</dbReference>
<dbReference type="Proteomes" id="UP000320475">
    <property type="component" value="Unassembled WGS sequence"/>
</dbReference>
<dbReference type="SUPFAM" id="SSF50978">
    <property type="entry name" value="WD40 repeat-like"/>
    <property type="match status" value="1"/>
</dbReference>
<evidence type="ECO:0000256" key="2">
    <source>
        <dbReference type="ARBA" id="ARBA00022737"/>
    </source>
</evidence>
<protein>
    <recommendedName>
        <fullName evidence="4">F-box domain-containing protein</fullName>
    </recommendedName>
</protein>
<dbReference type="GO" id="GO:1990234">
    <property type="term" value="C:transferase complex"/>
    <property type="evidence" value="ECO:0007669"/>
    <property type="project" value="UniProtKB-ARBA"/>
</dbReference>
<comment type="caution">
    <text evidence="5">The sequence shown here is derived from an EMBL/GenBank/DDBJ whole genome shotgun (WGS) entry which is preliminary data.</text>
</comment>
<keyword evidence="2" id="KW-0677">Repeat</keyword>
<dbReference type="Gene3D" id="1.20.1280.50">
    <property type="match status" value="1"/>
</dbReference>
<evidence type="ECO:0000256" key="1">
    <source>
        <dbReference type="ARBA" id="ARBA00022574"/>
    </source>
</evidence>
<accession>A0A507CIL8</accession>
<feature type="region of interest" description="Disordered" evidence="3">
    <location>
        <begin position="1"/>
        <end position="39"/>
    </location>
</feature>
<gene>
    <name evidence="5" type="ORF">SeLEV6574_g07222</name>
</gene>